<feature type="domain" description="Deacetylase sirtuin-type" evidence="16">
    <location>
        <begin position="302"/>
        <end position="597"/>
    </location>
</feature>
<dbReference type="GO" id="GO:0070403">
    <property type="term" value="F:NAD+ binding"/>
    <property type="evidence" value="ECO:0007669"/>
    <property type="project" value="InterPro"/>
</dbReference>
<feature type="compositionally biased region" description="Low complexity" evidence="14">
    <location>
        <begin position="17"/>
        <end position="33"/>
    </location>
</feature>
<dbReference type="Gene3D" id="1.20.120.1710">
    <property type="match status" value="1"/>
</dbReference>
<dbReference type="AlphaFoldDB" id="A0AAV5S082"/>
<dbReference type="GO" id="GO:0005634">
    <property type="term" value="C:nucleus"/>
    <property type="evidence" value="ECO:0007669"/>
    <property type="project" value="UniProtKB-SubCell"/>
</dbReference>
<evidence type="ECO:0000256" key="11">
    <source>
        <dbReference type="ARBA" id="ARBA00023242"/>
    </source>
</evidence>
<organism evidence="17 18">
    <name type="scientific">Maudiozyma humilis</name>
    <name type="common">Sour dough yeast</name>
    <name type="synonym">Kazachstania humilis</name>
    <dbReference type="NCBI Taxonomy" id="51915"/>
    <lineage>
        <taxon>Eukaryota</taxon>
        <taxon>Fungi</taxon>
        <taxon>Dikarya</taxon>
        <taxon>Ascomycota</taxon>
        <taxon>Saccharomycotina</taxon>
        <taxon>Saccharomycetes</taxon>
        <taxon>Saccharomycetales</taxon>
        <taxon>Saccharomycetaceae</taxon>
        <taxon>Maudiozyma</taxon>
    </lineage>
</organism>
<evidence type="ECO:0000313" key="17">
    <source>
        <dbReference type="EMBL" id="GMM57269.1"/>
    </source>
</evidence>
<evidence type="ECO:0000256" key="12">
    <source>
        <dbReference type="PROSITE-ProRule" id="PRU00236"/>
    </source>
</evidence>
<evidence type="ECO:0000259" key="15">
    <source>
        <dbReference type="PROSITE" id="PS50118"/>
    </source>
</evidence>
<keyword evidence="13" id="KW-0238">DNA-binding</keyword>
<evidence type="ECO:0000256" key="3">
    <source>
        <dbReference type="ARBA" id="ARBA00006924"/>
    </source>
</evidence>
<evidence type="ECO:0000256" key="13">
    <source>
        <dbReference type="PROSITE-ProRule" id="PRU00267"/>
    </source>
</evidence>
<keyword evidence="10" id="KW-0804">Transcription</keyword>
<dbReference type="InterPro" id="IPR009071">
    <property type="entry name" value="HMG_box_dom"/>
</dbReference>
<feature type="active site" description="Proton acceptor" evidence="12">
    <location>
        <position position="429"/>
    </location>
</feature>
<dbReference type="PROSITE" id="PS50118">
    <property type="entry name" value="HMG_BOX_2"/>
    <property type="match status" value="1"/>
</dbReference>
<dbReference type="GO" id="GO:0003677">
    <property type="term" value="F:DNA binding"/>
    <property type="evidence" value="ECO:0007669"/>
    <property type="project" value="UniProtKB-UniRule"/>
</dbReference>
<dbReference type="Gene3D" id="3.30.1600.10">
    <property type="entry name" value="SIR2/SIRT2 'Small Domain"/>
    <property type="match status" value="1"/>
</dbReference>
<keyword evidence="11 13" id="KW-0539">Nucleus</keyword>
<keyword evidence="9" id="KW-0520">NAD</keyword>
<dbReference type="Proteomes" id="UP001377567">
    <property type="component" value="Unassembled WGS sequence"/>
</dbReference>
<keyword evidence="7 12" id="KW-0862">Zinc</keyword>
<evidence type="ECO:0000256" key="8">
    <source>
        <dbReference type="ARBA" id="ARBA00023015"/>
    </source>
</evidence>
<dbReference type="Pfam" id="PF02146">
    <property type="entry name" value="SIR2"/>
    <property type="match status" value="1"/>
</dbReference>
<keyword evidence="8" id="KW-0805">Transcription regulation</keyword>
<dbReference type="InterPro" id="IPR003000">
    <property type="entry name" value="Sirtuin"/>
</dbReference>
<feature type="binding site" evidence="12">
    <location>
        <position position="464"/>
    </location>
    <ligand>
        <name>Zn(2+)</name>
        <dbReference type="ChEBI" id="CHEBI:29105"/>
    </ligand>
</feature>
<proteinExistence type="inferred from homology"/>
<dbReference type="InterPro" id="IPR026590">
    <property type="entry name" value="Ssirtuin_cat_dom"/>
</dbReference>
<feature type="binding site" evidence="12">
    <location>
        <position position="440"/>
    </location>
    <ligand>
        <name>Zn(2+)</name>
        <dbReference type="ChEBI" id="CHEBI:29105"/>
    </ligand>
</feature>
<evidence type="ECO:0000256" key="2">
    <source>
        <dbReference type="ARBA" id="ARBA00004123"/>
    </source>
</evidence>
<comment type="cofactor">
    <cofactor evidence="1">
        <name>Zn(2+)</name>
        <dbReference type="ChEBI" id="CHEBI:29105"/>
    </cofactor>
</comment>
<evidence type="ECO:0000256" key="6">
    <source>
        <dbReference type="ARBA" id="ARBA00022723"/>
    </source>
</evidence>
<feature type="binding site" evidence="12">
    <location>
        <position position="461"/>
    </location>
    <ligand>
        <name>Zn(2+)</name>
        <dbReference type="ChEBI" id="CHEBI:29105"/>
    </ligand>
</feature>
<dbReference type="GO" id="GO:0046970">
    <property type="term" value="F:histone H4K16 deacetylase activity, NAD-dependent"/>
    <property type="evidence" value="ECO:0007669"/>
    <property type="project" value="TreeGrafter"/>
</dbReference>
<dbReference type="EMBL" id="BTGD01000011">
    <property type="protein sequence ID" value="GMM57269.1"/>
    <property type="molecule type" value="Genomic_DNA"/>
</dbReference>
<evidence type="ECO:0000256" key="9">
    <source>
        <dbReference type="ARBA" id="ARBA00023027"/>
    </source>
</evidence>
<evidence type="ECO:0000313" key="18">
    <source>
        <dbReference type="Proteomes" id="UP001377567"/>
    </source>
</evidence>
<dbReference type="Gene3D" id="1.10.30.10">
    <property type="entry name" value="High mobility group box domain"/>
    <property type="match status" value="1"/>
</dbReference>
<dbReference type="Pfam" id="PF00505">
    <property type="entry name" value="HMG_box"/>
    <property type="match status" value="1"/>
</dbReference>
<dbReference type="SUPFAM" id="SSF47095">
    <property type="entry name" value="HMG-box"/>
    <property type="match status" value="1"/>
</dbReference>
<dbReference type="Gene3D" id="3.40.50.1220">
    <property type="entry name" value="TPP-binding domain"/>
    <property type="match status" value="1"/>
</dbReference>
<evidence type="ECO:0000259" key="16">
    <source>
        <dbReference type="PROSITE" id="PS50305"/>
    </source>
</evidence>
<dbReference type="PROSITE" id="PS50305">
    <property type="entry name" value="SIRTUIN"/>
    <property type="match status" value="1"/>
</dbReference>
<keyword evidence="4" id="KW-0678">Repressor</keyword>
<comment type="subcellular location">
    <subcellularLocation>
        <location evidence="2">Nucleus</location>
    </subcellularLocation>
</comment>
<protein>
    <recommendedName>
        <fullName evidence="19">Protein acetyllysine N-acetyltransferase</fullName>
    </recommendedName>
</protein>
<name>A0AAV5S082_MAUHU</name>
<dbReference type="InterPro" id="IPR026591">
    <property type="entry name" value="Sirtuin_cat_small_dom_sf"/>
</dbReference>
<evidence type="ECO:0000256" key="10">
    <source>
        <dbReference type="ARBA" id="ARBA00023163"/>
    </source>
</evidence>
<evidence type="ECO:0008006" key="19">
    <source>
        <dbReference type="Google" id="ProtNLM"/>
    </source>
</evidence>
<comment type="caution">
    <text evidence="17">The sequence shown here is derived from an EMBL/GenBank/DDBJ whole genome shotgun (WGS) entry which is preliminary data.</text>
</comment>
<dbReference type="InterPro" id="IPR029035">
    <property type="entry name" value="DHS-like_NAD/FAD-binding_dom"/>
</dbReference>
<feature type="region of interest" description="Disordered" evidence="14">
    <location>
        <begin position="1"/>
        <end position="48"/>
    </location>
</feature>
<evidence type="ECO:0000256" key="4">
    <source>
        <dbReference type="ARBA" id="ARBA00022491"/>
    </source>
</evidence>
<keyword evidence="6 12" id="KW-0479">Metal-binding</keyword>
<keyword evidence="18" id="KW-1185">Reference proteome</keyword>
<evidence type="ECO:0000256" key="14">
    <source>
        <dbReference type="SAM" id="MobiDB-lite"/>
    </source>
</evidence>
<evidence type="ECO:0000256" key="5">
    <source>
        <dbReference type="ARBA" id="ARBA00022679"/>
    </source>
</evidence>
<dbReference type="GO" id="GO:0046872">
    <property type="term" value="F:metal ion binding"/>
    <property type="evidence" value="ECO:0007669"/>
    <property type="project" value="UniProtKB-KW"/>
</dbReference>
<dbReference type="InterPro" id="IPR007654">
    <property type="entry name" value="NAD-dep_histone_deAcase_SIR2_N"/>
</dbReference>
<dbReference type="InterPro" id="IPR036910">
    <property type="entry name" value="HMG_box_dom_sf"/>
</dbReference>
<dbReference type="Pfam" id="PF04574">
    <property type="entry name" value="DUF592"/>
    <property type="match status" value="1"/>
</dbReference>
<evidence type="ECO:0000256" key="1">
    <source>
        <dbReference type="ARBA" id="ARBA00001947"/>
    </source>
</evidence>
<sequence>MVNTTPLTAPNEKKRSAAAANASPSPSASASPAVGTFSSQPHPLKKPRFASGVVGARSAYTLFVKEQRENIISQCPDVPKSDHQRLIANVWNRLPQEQRQKYQEKAALDRIRYQKEVDKLARGAEAVAQSAESSTTVSNGTTETTGNRVIMGPEIAQPPVDSSSTALNTNTNFVKPILPLKPIGIAKSTVTGKYIFPTFSRDDTLNARLVLKYHGSRKFLDMYLPDELNSLYLYFLIRLLGFELKDASLTLSIRNALQDADDTTSKSVTFVNIDDPLSKHQTVRLIKDLQRAMNKVLASRMRMFTFSTVNDFVARLQQARNVILLTGAGVSTSLGIPDFRSSEGFYSRVKYLGLSDPQDVFNYELFRKEPSIFYSIANMILPPENIYSPLHGFIKMLADKGKLLRNYTQNIDNLESYAAIPAEKLVHCHGSFASATCVTCQWKIPGYKIFKNIRKVELPICPNCYQERTRLLEKYNPYLNGADSLANNKNLSEEEVEKIANIKSYGVLKPDITFFGEPLPSRFFKCLREDIAKCDLLICIGTSLKVAPVSEIVNMVAANVPQVLINRDPVRHADFDLSLLGYCDDIAAMVTRQCGWEIGHKDWAKLASASYAVTEKERGMYSVVRQP</sequence>
<comment type="similarity">
    <text evidence="3">Belongs to the sirtuin family. Class I subfamily.</text>
</comment>
<keyword evidence="5" id="KW-0808">Transferase</keyword>
<feature type="DNA-binding region" description="HMG box" evidence="13">
    <location>
        <begin position="53"/>
        <end position="121"/>
    </location>
</feature>
<feature type="binding site" evidence="12">
    <location>
        <position position="437"/>
    </location>
    <ligand>
        <name>Zn(2+)</name>
        <dbReference type="ChEBI" id="CHEBI:29105"/>
    </ligand>
</feature>
<gene>
    <name evidence="17" type="ORF">DAKH74_038850</name>
</gene>
<accession>A0AAV5S082</accession>
<dbReference type="PANTHER" id="PTHR11085">
    <property type="entry name" value="NAD-DEPENDENT PROTEIN DEACYLASE SIRTUIN-5, MITOCHONDRIAL-RELATED"/>
    <property type="match status" value="1"/>
</dbReference>
<dbReference type="InterPro" id="IPR050134">
    <property type="entry name" value="NAD-dep_sirtuin_deacylases"/>
</dbReference>
<feature type="domain" description="HMG box" evidence="15">
    <location>
        <begin position="53"/>
        <end position="121"/>
    </location>
</feature>
<reference evidence="17 18" key="1">
    <citation type="journal article" date="2023" name="Elife">
        <title>Identification of key yeast species and microbe-microbe interactions impacting larval growth of Drosophila in the wild.</title>
        <authorList>
            <person name="Mure A."/>
            <person name="Sugiura Y."/>
            <person name="Maeda R."/>
            <person name="Honda K."/>
            <person name="Sakurai N."/>
            <person name="Takahashi Y."/>
            <person name="Watada M."/>
            <person name="Katoh T."/>
            <person name="Gotoh A."/>
            <person name="Gotoh Y."/>
            <person name="Taniguchi I."/>
            <person name="Nakamura K."/>
            <person name="Hayashi T."/>
            <person name="Katayama T."/>
            <person name="Uemura T."/>
            <person name="Hattori Y."/>
        </authorList>
    </citation>
    <scope>NUCLEOTIDE SEQUENCE [LARGE SCALE GENOMIC DNA]</scope>
    <source>
        <strain evidence="17 18">KH-74</strain>
    </source>
</reference>
<dbReference type="SUPFAM" id="SSF52467">
    <property type="entry name" value="DHS-like NAD/FAD-binding domain"/>
    <property type="match status" value="1"/>
</dbReference>
<dbReference type="PANTHER" id="PTHR11085:SF9">
    <property type="entry name" value="NAD-DEPENDENT PROTEIN DEACETYLASE SIRTUIN-1"/>
    <property type="match status" value="1"/>
</dbReference>
<dbReference type="SMART" id="SM00398">
    <property type="entry name" value="HMG"/>
    <property type="match status" value="1"/>
</dbReference>
<evidence type="ECO:0000256" key="7">
    <source>
        <dbReference type="ARBA" id="ARBA00022833"/>
    </source>
</evidence>